<dbReference type="InterPro" id="IPR008331">
    <property type="entry name" value="Ferritin_DPS_dom"/>
</dbReference>
<name>A0A7G5IJC5_9SPHN</name>
<reference evidence="4 5" key="1">
    <citation type="submission" date="2020-07" db="EMBL/GenBank/DDBJ databases">
        <title>Complete genome sequence for Sandaracinobacter sp. M6.</title>
        <authorList>
            <person name="Tang Y."/>
            <person name="Liu Q."/>
            <person name="Guo Z."/>
            <person name="Lei P."/>
            <person name="Huang B."/>
        </authorList>
    </citation>
    <scope>NUCLEOTIDE SEQUENCE [LARGE SCALE GENOMIC DNA]</scope>
    <source>
        <strain evidence="4 5">M6</strain>
    </source>
</reference>
<dbReference type="PIRSF" id="PIRSF005900">
    <property type="entry name" value="Dps"/>
    <property type="match status" value="1"/>
</dbReference>
<proteinExistence type="inferred from homology"/>
<dbReference type="EMBL" id="CP059851">
    <property type="protein sequence ID" value="QMW23467.1"/>
    <property type="molecule type" value="Genomic_DNA"/>
</dbReference>
<accession>A0A7G5IJC5</accession>
<dbReference type="RefSeq" id="WP_182297290.1">
    <property type="nucleotide sequence ID" value="NZ_CP059851.1"/>
</dbReference>
<gene>
    <name evidence="4" type="ORF">H3309_02890</name>
</gene>
<dbReference type="GO" id="GO:0008199">
    <property type="term" value="F:ferric iron binding"/>
    <property type="evidence" value="ECO:0007669"/>
    <property type="project" value="InterPro"/>
</dbReference>
<evidence type="ECO:0000313" key="4">
    <source>
        <dbReference type="EMBL" id="QMW23467.1"/>
    </source>
</evidence>
<keyword evidence="5" id="KW-1185">Reference proteome</keyword>
<evidence type="ECO:0000259" key="3">
    <source>
        <dbReference type="Pfam" id="PF00210"/>
    </source>
</evidence>
<dbReference type="PROSITE" id="PS00819">
    <property type="entry name" value="DPS_2"/>
    <property type="match status" value="1"/>
</dbReference>
<dbReference type="KEGG" id="sand:H3309_02890"/>
<evidence type="ECO:0000256" key="1">
    <source>
        <dbReference type="ARBA" id="ARBA00009497"/>
    </source>
</evidence>
<dbReference type="CDD" id="cd01043">
    <property type="entry name" value="DPS"/>
    <property type="match status" value="1"/>
</dbReference>
<feature type="domain" description="Ferritin/DPS" evidence="3">
    <location>
        <begin position="36"/>
        <end position="174"/>
    </location>
</feature>
<dbReference type="Pfam" id="PF00210">
    <property type="entry name" value="Ferritin"/>
    <property type="match status" value="1"/>
</dbReference>
<dbReference type="Proteomes" id="UP000515292">
    <property type="component" value="Chromosome"/>
</dbReference>
<dbReference type="PROSITE" id="PS00818">
    <property type="entry name" value="DPS_1"/>
    <property type="match status" value="1"/>
</dbReference>
<dbReference type="PRINTS" id="PR01346">
    <property type="entry name" value="HELNAPAPROT"/>
</dbReference>
<protein>
    <submittedName>
        <fullName evidence="4">DNA starvation/stationary phase protection protein</fullName>
    </submittedName>
</protein>
<dbReference type="PANTHER" id="PTHR42932:SF3">
    <property type="entry name" value="DNA PROTECTION DURING STARVATION PROTEIN"/>
    <property type="match status" value="1"/>
</dbReference>
<dbReference type="Gene3D" id="1.20.1260.10">
    <property type="match status" value="1"/>
</dbReference>
<dbReference type="InterPro" id="IPR023188">
    <property type="entry name" value="DPS_DNA-bd_CS"/>
</dbReference>
<dbReference type="PANTHER" id="PTHR42932">
    <property type="entry name" value="GENERAL STRESS PROTEIN 20U"/>
    <property type="match status" value="1"/>
</dbReference>
<comment type="similarity">
    <text evidence="1 2">Belongs to the Dps family.</text>
</comment>
<dbReference type="AlphaFoldDB" id="A0A7G5IJC5"/>
<dbReference type="SUPFAM" id="SSF47240">
    <property type="entry name" value="Ferritin-like"/>
    <property type="match status" value="1"/>
</dbReference>
<dbReference type="InterPro" id="IPR002177">
    <property type="entry name" value="DPS_DNA-bd"/>
</dbReference>
<dbReference type="GO" id="GO:0016722">
    <property type="term" value="F:oxidoreductase activity, acting on metal ions"/>
    <property type="evidence" value="ECO:0007669"/>
    <property type="project" value="InterPro"/>
</dbReference>
<sequence>MATRAKSDETLALDTEKAEFDPGTGLETEGYAAVAEALGRVLADCYQLFIKTQGVHWNVAGASFYGLHKLTEGQYEDLYEAIDKVAERIRALGHKAPASYTTYGELSSIKDEDRPADAGSMIAMLVRDNGLLCKTLRDAVETAEEHDDVVTADLLTGRLGQHEQNAWMLQMHLN</sequence>
<dbReference type="InterPro" id="IPR009078">
    <property type="entry name" value="Ferritin-like_SF"/>
</dbReference>
<dbReference type="InterPro" id="IPR012347">
    <property type="entry name" value="Ferritin-like"/>
</dbReference>
<evidence type="ECO:0000313" key="5">
    <source>
        <dbReference type="Proteomes" id="UP000515292"/>
    </source>
</evidence>
<organism evidence="4 5">
    <name type="scientific">Sandaracinobacteroides saxicola</name>
    <dbReference type="NCBI Taxonomy" id="2759707"/>
    <lineage>
        <taxon>Bacteria</taxon>
        <taxon>Pseudomonadati</taxon>
        <taxon>Pseudomonadota</taxon>
        <taxon>Alphaproteobacteria</taxon>
        <taxon>Sphingomonadales</taxon>
        <taxon>Sphingosinicellaceae</taxon>
        <taxon>Sandaracinobacteroides</taxon>
    </lineage>
</organism>
<evidence type="ECO:0000256" key="2">
    <source>
        <dbReference type="RuleBase" id="RU003875"/>
    </source>
</evidence>